<dbReference type="InterPro" id="IPR040843">
    <property type="entry name" value="RAMA"/>
</dbReference>
<proteinExistence type="predicted"/>
<feature type="region of interest" description="Disordered" evidence="2">
    <location>
        <begin position="631"/>
        <end position="655"/>
    </location>
</feature>
<reference evidence="4" key="1">
    <citation type="submission" date="2018-09" db="EMBL/GenBank/DDBJ databases">
        <title>Common duck and Muscovy duck high density SNP chip.</title>
        <authorList>
            <person name="Vignal A."/>
            <person name="Thebault N."/>
            <person name="Warren W.C."/>
        </authorList>
    </citation>
    <scope>NUCLEOTIDE SEQUENCE [LARGE SCALE GENOMIC DNA]</scope>
</reference>
<evidence type="ECO:0000313" key="4">
    <source>
        <dbReference type="Ensembl" id="ENSCMMP00000009727.1"/>
    </source>
</evidence>
<feature type="repeat" description="ANK" evidence="1">
    <location>
        <begin position="550"/>
        <end position="582"/>
    </location>
</feature>
<feature type="region of interest" description="Disordered" evidence="2">
    <location>
        <begin position="1"/>
        <end position="26"/>
    </location>
</feature>
<feature type="compositionally biased region" description="Polar residues" evidence="2">
    <location>
        <begin position="431"/>
        <end position="444"/>
    </location>
</feature>
<dbReference type="PANTHER" id="PTHR24176:SF14">
    <property type="entry name" value="ANKYRIN REPEAT DOMAIN-CONTAINING PROTEIN 31"/>
    <property type="match status" value="1"/>
</dbReference>
<dbReference type="Pfam" id="PF12796">
    <property type="entry name" value="Ank_2"/>
    <property type="match status" value="2"/>
</dbReference>
<dbReference type="PROSITE" id="PS50088">
    <property type="entry name" value="ANK_REPEAT"/>
    <property type="match status" value="6"/>
</dbReference>
<reference evidence="4" key="2">
    <citation type="submission" date="2025-08" db="UniProtKB">
        <authorList>
            <consortium name="Ensembl"/>
        </authorList>
    </citation>
    <scope>IDENTIFICATION</scope>
</reference>
<dbReference type="PROSITE" id="PS50297">
    <property type="entry name" value="ANK_REP_REGION"/>
    <property type="match status" value="6"/>
</dbReference>
<dbReference type="Ensembl" id="ENSCMMT00000010730.1">
    <property type="protein sequence ID" value="ENSCMMP00000009727.1"/>
    <property type="gene ID" value="ENSCMMG00000006180.1"/>
</dbReference>
<dbReference type="SUPFAM" id="SSF48403">
    <property type="entry name" value="Ankyrin repeat"/>
    <property type="match status" value="2"/>
</dbReference>
<feature type="region of interest" description="Disordered" evidence="2">
    <location>
        <begin position="306"/>
        <end position="328"/>
    </location>
</feature>
<feature type="repeat" description="ANK" evidence="1">
    <location>
        <begin position="943"/>
        <end position="975"/>
    </location>
</feature>
<feature type="compositionally biased region" description="Polar residues" evidence="2">
    <location>
        <begin position="313"/>
        <end position="328"/>
    </location>
</feature>
<dbReference type="Pfam" id="PF00023">
    <property type="entry name" value="Ank"/>
    <property type="match status" value="1"/>
</dbReference>
<dbReference type="InterPro" id="IPR042334">
    <property type="entry name" value="ANKRD31"/>
</dbReference>
<accession>A0A8C3BTB9</accession>
<feature type="repeat" description="ANK" evidence="1">
    <location>
        <begin position="583"/>
        <end position="615"/>
    </location>
</feature>
<feature type="repeat" description="ANK" evidence="1">
    <location>
        <begin position="910"/>
        <end position="942"/>
    </location>
</feature>
<dbReference type="InterPro" id="IPR002110">
    <property type="entry name" value="Ankyrin_rpt"/>
</dbReference>
<reference evidence="4" key="3">
    <citation type="submission" date="2025-09" db="UniProtKB">
        <authorList>
            <consortium name="Ensembl"/>
        </authorList>
    </citation>
    <scope>IDENTIFICATION</scope>
</reference>
<organism evidence="4 5">
    <name type="scientific">Cairina moschata</name>
    <name type="common">Muscovy duck</name>
    <dbReference type="NCBI Taxonomy" id="8855"/>
    <lineage>
        <taxon>Eukaryota</taxon>
        <taxon>Metazoa</taxon>
        <taxon>Chordata</taxon>
        <taxon>Craniata</taxon>
        <taxon>Vertebrata</taxon>
        <taxon>Euteleostomi</taxon>
        <taxon>Archelosauria</taxon>
        <taxon>Archosauria</taxon>
        <taxon>Dinosauria</taxon>
        <taxon>Saurischia</taxon>
        <taxon>Theropoda</taxon>
        <taxon>Coelurosauria</taxon>
        <taxon>Aves</taxon>
        <taxon>Neognathae</taxon>
        <taxon>Galloanserae</taxon>
        <taxon>Anseriformes</taxon>
        <taxon>Anatidae</taxon>
        <taxon>Anatinae</taxon>
        <taxon>Cairina</taxon>
    </lineage>
</organism>
<dbReference type="InterPro" id="IPR036770">
    <property type="entry name" value="Ankyrin_rpt-contain_sf"/>
</dbReference>
<dbReference type="PANTHER" id="PTHR24176">
    <property type="entry name" value="ANKYRIN REPEAT DOMAIN-CONTAINING PROTEIN 31-RELATED"/>
    <property type="match status" value="1"/>
</dbReference>
<evidence type="ECO:0000259" key="3">
    <source>
        <dbReference type="Pfam" id="PF18755"/>
    </source>
</evidence>
<evidence type="ECO:0000313" key="5">
    <source>
        <dbReference type="Proteomes" id="UP000694556"/>
    </source>
</evidence>
<feature type="repeat" description="ANK" evidence="1">
    <location>
        <begin position="976"/>
        <end position="1008"/>
    </location>
</feature>
<feature type="domain" description="RAMA" evidence="3">
    <location>
        <begin position="1452"/>
        <end position="1541"/>
    </location>
</feature>
<dbReference type="Proteomes" id="UP000694556">
    <property type="component" value="Chromosome Z"/>
</dbReference>
<keyword evidence="1" id="KW-0040">ANK repeat</keyword>
<feature type="repeat" description="ANK" evidence="1">
    <location>
        <begin position="517"/>
        <end position="549"/>
    </location>
</feature>
<evidence type="ECO:0000256" key="2">
    <source>
        <dbReference type="SAM" id="MobiDB-lite"/>
    </source>
</evidence>
<dbReference type="Gene3D" id="1.25.40.20">
    <property type="entry name" value="Ankyrin repeat-containing domain"/>
    <property type="match status" value="2"/>
</dbReference>
<dbReference type="SMART" id="SM00248">
    <property type="entry name" value="ANK"/>
    <property type="match status" value="6"/>
</dbReference>
<feature type="region of interest" description="Disordered" evidence="2">
    <location>
        <begin position="424"/>
        <end position="464"/>
    </location>
</feature>
<name>A0A8C3BTB9_CAIMO</name>
<feature type="compositionally biased region" description="Basic and acidic residues" evidence="2">
    <location>
        <begin position="446"/>
        <end position="464"/>
    </location>
</feature>
<dbReference type="PRINTS" id="PR01415">
    <property type="entry name" value="ANKYRIN"/>
</dbReference>
<feature type="region of interest" description="Disordered" evidence="2">
    <location>
        <begin position="880"/>
        <end position="914"/>
    </location>
</feature>
<protein>
    <recommendedName>
        <fullName evidence="3">RAMA domain-containing protein</fullName>
    </recommendedName>
</protein>
<keyword evidence="5" id="KW-1185">Reference proteome</keyword>
<evidence type="ECO:0000256" key="1">
    <source>
        <dbReference type="PROSITE-ProRule" id="PRU00023"/>
    </source>
</evidence>
<feature type="region of interest" description="Disordered" evidence="2">
    <location>
        <begin position="804"/>
        <end position="824"/>
    </location>
</feature>
<sequence length="1679" mass="186728">MGELMWSSDSDETVVEGSVAESDVEEEEFRRRRLSVFDKDMDLTAEMKKNEGVCSPEIAFMHIAHDRMYGLKVKQIPQEKYAPDESQSLLQGWINYPLLTENISKPAFSLNSAAEGQQNNSLDMMVIGFQRDSEGKILQKTSYEGLSPETSLHPDAFLEEIIAVPKEQTPQDLFPHALEDFQRTCMTMIGTDNSVKEQSCNNDADLSLATLGNVFMEPLVLPEQSTETAELEVSDLLKPLSDSESPKMINQLHDMLDYQGHVFSSDISADENSDALPVELVTALNSLLGSVIQSDSPVVPSKRQLTAEEEQLNSEPSTPQQGDDCTQINLSEPQLPTIHVEEIKALTGSNLQRTTNEQLEGDQQKGKKAISDYWSAIANEKQNEEGSLHSVEAVVCAETNKTASGRTMQLEESSSIKCRDSISCHHHTQEETQQSMSHNHNTTRNKPKDFSKIQKPASKDKEDLETNMYQEITPNEDKNAEEIRRSKRIKDKRRLESYFVNPYCPISLSRINRRNIFGETLLHRAVVEEDTDLVRNIIKSGANVNAQDYAGWTALHEASVRGCYRIANELLKAGADVNARGSEQITPLQEAVKEGHYEVAALLLWYGADPLLKNEGGRCALEEASDQSMKRLLKKKSRGDSVSGGDDAENTLSAQSVDDINLHQISLQTDESVPAGAKLTGTESADILQQTTVNEVQNIHIDILDNGASCIEQTPQMNTEAILARELSAATSGESVSRSLSNSTGGALSTIEEKAPQPEKGWRILLNAEEGAGGCPTEATENGTSMEIHFTALQLHENEAHQIKHKSQELQEANSKSGEEGFAGMNGIEDIEENEEGSRKRNVFSQLTEAEEIQTKKMRLDLQETSQKTDLCSSSSKYKLSSNQSQFNQASEQLTSKKSGGSKKKKRNEKGETKLHIAARRGNLSLVKTLISSGICVNEQDNAGWTALHEASNSGFTEVILELLKAGANVNSRSMDGVLPIHDAVSGNYLEAARILLQHGANPCERASSGKSALDEACDDEMKELLKSYGAIDSVLPVATTEVTERNCLRLRRAKSCSECCKNDDAALKPQSEKSCVESVVAIQDTKKKQKELLLLELRTSKDADVYVQRLCQIQNTLNEMFAKQKTERDALAKKYRASVESFKKGVLREQVANLASRQKYLLTVAQNQEELVQKIQNYRKTKQVFRAARLEHQFSNTVFSYGNGKGPGLTADEIMHPDVVTSDTGLGASMPNGNRVEARLSLENRFSAQECSQHPNNCLAEREANKEAIRSKEVSDHTSTSKKTIRKYPLSTMSNAVEVVTVSSETAGSTTETKNSQQNNIDCVAVAEQGNKSLHPTSVTNTLNISEARSTVVNNNVCQPGSDCQQVLTDEDLHRYVNKKEVFQQQHQQVIVSTSTENFPNTLQKMIFQCSENPLNDNLVLTNLTSNTDYPASLSKKSSQGCTYQECEQKQVKYERKNKKKLQLIDLLQLGRIKPGENVLEFKLQEFSHKATLLENGKIKTSENKILQNPVQWVKDLLGSDISVTWKYVWNKVMYHGTQLSKLLVEEVPASNDLELPSQQREPLGKNFITREPSNHTQHCLSPYTDSVALPVGSFDLSNMRPRTQTETVKALLCTEREAAESLPVTRELRSSSIQFNSVESLTQVVNETLLPHTEEFLPWSVMEKHWNFYLACEDFGF</sequence>
<dbReference type="Pfam" id="PF18755">
    <property type="entry name" value="RAMA"/>
    <property type="match status" value="1"/>
</dbReference>